<dbReference type="PANTHER" id="PTHR28181:SF2">
    <property type="entry name" value="PHOSPHORIC MONOESTER HYDROLASE"/>
    <property type="match status" value="1"/>
</dbReference>
<comment type="similarity">
    <text evidence="4">Belongs to the HAD-like hydrolase superfamily. MtnX family.</text>
</comment>
<dbReference type="NCBIfam" id="NF007103">
    <property type="entry name" value="PRK09552.1"/>
    <property type="match status" value="1"/>
</dbReference>
<dbReference type="RefSeq" id="WP_236339096.1">
    <property type="nucleotide sequence ID" value="NZ_CAKMMF010000003.1"/>
</dbReference>
<dbReference type="HAMAP" id="MF_01680">
    <property type="entry name" value="Salvage_MtnX"/>
    <property type="match status" value="1"/>
</dbReference>
<dbReference type="InterPro" id="IPR050849">
    <property type="entry name" value="HAD-like_hydrolase_phosphatase"/>
</dbReference>
<protein>
    <recommendedName>
        <fullName evidence="4">2-hydroxy-3-keto-5-methylthiopentenyl-1-phosphate phosphatase</fullName>
        <shortName evidence="4">HK-MTPenyl-1-P phosphatase</shortName>
        <ecNumber evidence="4">3.1.3.87</ecNumber>
    </recommendedName>
</protein>
<evidence type="ECO:0000313" key="5">
    <source>
        <dbReference type="EMBL" id="CAH1196040.1"/>
    </source>
</evidence>
<comment type="caution">
    <text evidence="5">The sequence shown here is derived from an EMBL/GenBank/DDBJ whole genome shotgun (WGS) entry which is preliminary data.</text>
</comment>
<dbReference type="InterPro" id="IPR006384">
    <property type="entry name" value="HAD_hydro_PyrdxlP_Pase-like"/>
</dbReference>
<reference evidence="5" key="1">
    <citation type="submission" date="2022-01" db="EMBL/GenBank/DDBJ databases">
        <authorList>
            <person name="Criscuolo A."/>
        </authorList>
    </citation>
    <scope>NUCLEOTIDE SEQUENCE</scope>
    <source>
        <strain evidence="5">CIP111893</strain>
    </source>
</reference>
<keyword evidence="6" id="KW-1185">Reference proteome</keyword>
<keyword evidence="3 4" id="KW-0486">Methionine biosynthesis</keyword>
<dbReference type="InterPro" id="IPR023214">
    <property type="entry name" value="HAD_sf"/>
</dbReference>
<comment type="pathway">
    <text evidence="4">Amino-acid biosynthesis; L-methionine biosynthesis via salvage pathway; L-methionine from S-methyl-5-thio-alpha-D-ribose 1-phosphate: step 4/6.</text>
</comment>
<dbReference type="NCBIfam" id="TIGR01489">
    <property type="entry name" value="DKMTPPase-SF"/>
    <property type="match status" value="1"/>
</dbReference>
<dbReference type="Gene3D" id="3.90.1470.20">
    <property type="match status" value="1"/>
</dbReference>
<dbReference type="InterPro" id="IPR017718">
    <property type="entry name" value="HAD-SF_hydro_IB_MtnX"/>
</dbReference>
<gene>
    <name evidence="4 5" type="primary">mtnX</name>
    <name evidence="5" type="ORF">PAECIP111893_00799</name>
</gene>
<keyword evidence="2 4" id="KW-0378">Hydrolase</keyword>
<dbReference type="SUPFAM" id="SSF56784">
    <property type="entry name" value="HAD-like"/>
    <property type="match status" value="1"/>
</dbReference>
<evidence type="ECO:0000256" key="4">
    <source>
        <dbReference type="HAMAP-Rule" id="MF_01680"/>
    </source>
</evidence>
<dbReference type="EC" id="3.1.3.87" evidence="4"/>
<comment type="catalytic activity">
    <reaction evidence="4">
        <text>2-hydroxy-5-methylsulfanyl-3-oxopent-1-enyl phosphate + H2O = 1,2-dihydroxy-5-(methylsulfanyl)pent-1-en-3-one + phosphate</text>
        <dbReference type="Rhea" id="RHEA:14481"/>
        <dbReference type="ChEBI" id="CHEBI:15377"/>
        <dbReference type="ChEBI" id="CHEBI:43474"/>
        <dbReference type="ChEBI" id="CHEBI:49252"/>
        <dbReference type="ChEBI" id="CHEBI:59505"/>
        <dbReference type="EC" id="3.1.3.87"/>
    </reaction>
</comment>
<evidence type="ECO:0000313" key="6">
    <source>
        <dbReference type="Proteomes" id="UP000838686"/>
    </source>
</evidence>
<proteinExistence type="inferred from homology"/>
<dbReference type="Pfam" id="PF12710">
    <property type="entry name" value="HAD"/>
    <property type="match status" value="1"/>
</dbReference>
<comment type="function">
    <text evidence="4">Dephosphorylates 2-hydroxy-3-keto-5-methylthiopentenyl-1-phosphate (HK-MTPenyl-1-P) yielding 1,2-dihydroxy-3-keto-5-methylthiopentene (DHK-MTPene).</text>
</comment>
<evidence type="ECO:0000256" key="2">
    <source>
        <dbReference type="ARBA" id="ARBA00022801"/>
    </source>
</evidence>
<evidence type="ECO:0000256" key="1">
    <source>
        <dbReference type="ARBA" id="ARBA00022605"/>
    </source>
</evidence>
<evidence type="ECO:0000256" key="3">
    <source>
        <dbReference type="ARBA" id="ARBA00023167"/>
    </source>
</evidence>
<keyword evidence="1 4" id="KW-0028">Amino-acid biosynthesis</keyword>
<dbReference type="PANTHER" id="PTHR28181">
    <property type="entry name" value="UPF0655 PROTEIN YCR015C"/>
    <property type="match status" value="1"/>
</dbReference>
<name>A0ABN8G0M9_9BACL</name>
<sequence length="235" mass="26723">MMSNSETASEHTRRRKVIFCDFDGTITENDNIIAIVKHFNPLGWESIVDDIVSQRITIKDGVGKLFRLLPASQREEVIAYAIGNARIRNGFAELLEYCKLQDIEFLVTSGGIDFFVYPLLAPFDISVSHIYCNGSDFSGDQIEITWPNPCDEHCSNSNGCGMCKTTIIRRYPEEQYIRILIGDSVTDFAGAKLAEIVYSRSYLTVKCKELGLPYIEYETFHHILDDLKARQSRED</sequence>
<dbReference type="EMBL" id="CAKMMF010000003">
    <property type="protein sequence ID" value="CAH1196040.1"/>
    <property type="molecule type" value="Genomic_DNA"/>
</dbReference>
<dbReference type="NCBIfam" id="TIGR01488">
    <property type="entry name" value="HAD-SF-IB"/>
    <property type="match status" value="1"/>
</dbReference>
<dbReference type="Proteomes" id="UP000838686">
    <property type="component" value="Unassembled WGS sequence"/>
</dbReference>
<dbReference type="GO" id="GO:0043716">
    <property type="term" value="F:2-hydroxy-3-keto-5-methylthiopentenyl-1-phosphate phosphatase activity"/>
    <property type="evidence" value="ECO:0007669"/>
    <property type="project" value="UniProtKB-EC"/>
</dbReference>
<dbReference type="Gene3D" id="3.40.50.1000">
    <property type="entry name" value="HAD superfamily/HAD-like"/>
    <property type="match status" value="1"/>
</dbReference>
<organism evidence="5 6">
    <name type="scientific">Paenibacillus plantiphilus</name>
    <dbReference type="NCBI Taxonomy" id="2905650"/>
    <lineage>
        <taxon>Bacteria</taxon>
        <taxon>Bacillati</taxon>
        <taxon>Bacillota</taxon>
        <taxon>Bacilli</taxon>
        <taxon>Bacillales</taxon>
        <taxon>Paenibacillaceae</taxon>
        <taxon>Paenibacillus</taxon>
    </lineage>
</organism>
<accession>A0ABN8G0M9</accession>
<dbReference type="InterPro" id="IPR036412">
    <property type="entry name" value="HAD-like_sf"/>
</dbReference>
<dbReference type="CDD" id="cd07524">
    <property type="entry name" value="HAD_Pase"/>
    <property type="match status" value="1"/>
</dbReference>